<dbReference type="PROSITE" id="PS51257">
    <property type="entry name" value="PROKAR_LIPOPROTEIN"/>
    <property type="match status" value="1"/>
</dbReference>
<protein>
    <submittedName>
        <fullName evidence="8">Carbohydrate-binding protein SusD</fullName>
    </submittedName>
</protein>
<dbReference type="Proteomes" id="UP000192276">
    <property type="component" value="Unassembled WGS sequence"/>
</dbReference>
<dbReference type="Pfam" id="PF07980">
    <property type="entry name" value="SusD_RagB"/>
    <property type="match status" value="1"/>
</dbReference>
<organism evidence="8 9">
    <name type="scientific">Niastella populi</name>
    <dbReference type="NCBI Taxonomy" id="550983"/>
    <lineage>
        <taxon>Bacteria</taxon>
        <taxon>Pseudomonadati</taxon>
        <taxon>Bacteroidota</taxon>
        <taxon>Chitinophagia</taxon>
        <taxon>Chitinophagales</taxon>
        <taxon>Chitinophagaceae</taxon>
        <taxon>Niastella</taxon>
    </lineage>
</organism>
<comment type="subcellular location">
    <subcellularLocation>
        <location evidence="1">Cell outer membrane</location>
    </subcellularLocation>
</comment>
<name>A0A1V9FXG7_9BACT</name>
<evidence type="ECO:0000259" key="6">
    <source>
        <dbReference type="Pfam" id="PF07980"/>
    </source>
</evidence>
<keyword evidence="4" id="KW-0472">Membrane</keyword>
<dbReference type="InterPro" id="IPR033985">
    <property type="entry name" value="SusD-like_N"/>
</dbReference>
<accession>A0A1V9FXG7</accession>
<evidence type="ECO:0000256" key="3">
    <source>
        <dbReference type="ARBA" id="ARBA00022729"/>
    </source>
</evidence>
<sequence>MKKHIITIACVYLVLQGLYSCNKKFLDEELYSYYAPETLTDSLGFDAAAIGLYYQTGLFFSKSDAQGWPSVWNAGTDIAWVPPTQKQGIEVPYYDYTQLISTDGAASFTWTWAYQLINNANNIIANAENPAVTSFSEAGKNVFNAEARFFRAYAYNMLATLFGRVPLVTEPLTKPRTNFTRSPLDSINDVIAADLTYAATYLPTIDNLKSNSKGKLYGRANKAMAQQLLAEAYLRMGKNDLAEAQAQAVISSGKFNLVTSRYGVKTSQPGDAFSDMFVYGNMRYGQGNKEAIWVLELENTSTVVGGYSGAPQQRRNWGAAYYQITDMTICDSLGGRGIGRMRLTDWVVYGLYGANDMRNSENNIRHRFYYNTVGKPNYGQQVPYAGADTVFKIAPHTTKWYQFDPNDVFGFAMVKDFILMRLGETYLLLAEAQFKQGKTGEAATTLNTLRARANAAPISAADVTLDFILDERARELLAEENRRMTLMRTKTLVTRTTKYNTQNINPVIGLTSKHLLLPVPQSEIDLNKDARLEQNELY</sequence>
<evidence type="ECO:0000256" key="4">
    <source>
        <dbReference type="ARBA" id="ARBA00023136"/>
    </source>
</evidence>
<reference evidence="9" key="1">
    <citation type="submission" date="2016-04" db="EMBL/GenBank/DDBJ databases">
        <authorList>
            <person name="Chen L."/>
            <person name="Zhuang W."/>
            <person name="Wang G."/>
        </authorList>
    </citation>
    <scope>NUCLEOTIDE SEQUENCE [LARGE SCALE GENOMIC DNA]</scope>
    <source>
        <strain evidence="9">208</strain>
    </source>
</reference>
<evidence type="ECO:0000256" key="5">
    <source>
        <dbReference type="ARBA" id="ARBA00023237"/>
    </source>
</evidence>
<dbReference type="SUPFAM" id="SSF48452">
    <property type="entry name" value="TPR-like"/>
    <property type="match status" value="1"/>
</dbReference>
<dbReference type="Gene3D" id="1.25.40.390">
    <property type="match status" value="1"/>
</dbReference>
<dbReference type="GO" id="GO:0009279">
    <property type="term" value="C:cell outer membrane"/>
    <property type="evidence" value="ECO:0007669"/>
    <property type="project" value="UniProtKB-SubCell"/>
</dbReference>
<dbReference type="RefSeq" id="WP_081163860.1">
    <property type="nucleotide sequence ID" value="NZ_LWBP01000112.1"/>
</dbReference>
<dbReference type="OrthoDB" id="5694214at2"/>
<dbReference type="EMBL" id="LWBP01000112">
    <property type="protein sequence ID" value="OQP62978.1"/>
    <property type="molecule type" value="Genomic_DNA"/>
</dbReference>
<keyword evidence="5" id="KW-0998">Cell outer membrane</keyword>
<comment type="caution">
    <text evidence="8">The sequence shown here is derived from an EMBL/GenBank/DDBJ whole genome shotgun (WGS) entry which is preliminary data.</text>
</comment>
<feature type="domain" description="SusD-like N-terminal" evidence="7">
    <location>
        <begin position="100"/>
        <end position="234"/>
    </location>
</feature>
<dbReference type="Pfam" id="PF14322">
    <property type="entry name" value="SusD-like_3"/>
    <property type="match status" value="1"/>
</dbReference>
<evidence type="ECO:0000313" key="9">
    <source>
        <dbReference type="Proteomes" id="UP000192276"/>
    </source>
</evidence>
<comment type="similarity">
    <text evidence="2">Belongs to the SusD family.</text>
</comment>
<evidence type="ECO:0000256" key="1">
    <source>
        <dbReference type="ARBA" id="ARBA00004442"/>
    </source>
</evidence>
<evidence type="ECO:0000256" key="2">
    <source>
        <dbReference type="ARBA" id="ARBA00006275"/>
    </source>
</evidence>
<dbReference type="STRING" id="550983.A4R26_17515"/>
<gene>
    <name evidence="8" type="ORF">A4R26_17515</name>
</gene>
<dbReference type="InterPro" id="IPR012944">
    <property type="entry name" value="SusD_RagB_dom"/>
</dbReference>
<dbReference type="AlphaFoldDB" id="A0A1V9FXG7"/>
<feature type="domain" description="RagB/SusD" evidence="6">
    <location>
        <begin position="415"/>
        <end position="538"/>
    </location>
</feature>
<evidence type="ECO:0000259" key="7">
    <source>
        <dbReference type="Pfam" id="PF14322"/>
    </source>
</evidence>
<proteinExistence type="inferred from homology"/>
<keyword evidence="3" id="KW-0732">Signal</keyword>
<keyword evidence="9" id="KW-1185">Reference proteome</keyword>
<dbReference type="InterPro" id="IPR011990">
    <property type="entry name" value="TPR-like_helical_dom_sf"/>
</dbReference>
<evidence type="ECO:0000313" key="8">
    <source>
        <dbReference type="EMBL" id="OQP62978.1"/>
    </source>
</evidence>